<gene>
    <name evidence="1" type="ORF">GE061_000074</name>
</gene>
<organism evidence="1 2">
    <name type="scientific">Apolygus lucorum</name>
    <name type="common">Small green plant bug</name>
    <name type="synonym">Lygocoris lucorum</name>
    <dbReference type="NCBI Taxonomy" id="248454"/>
    <lineage>
        <taxon>Eukaryota</taxon>
        <taxon>Metazoa</taxon>
        <taxon>Ecdysozoa</taxon>
        <taxon>Arthropoda</taxon>
        <taxon>Hexapoda</taxon>
        <taxon>Insecta</taxon>
        <taxon>Pterygota</taxon>
        <taxon>Neoptera</taxon>
        <taxon>Paraneoptera</taxon>
        <taxon>Hemiptera</taxon>
        <taxon>Heteroptera</taxon>
        <taxon>Panheteroptera</taxon>
        <taxon>Cimicomorpha</taxon>
        <taxon>Miridae</taxon>
        <taxon>Mirini</taxon>
        <taxon>Apolygus</taxon>
    </lineage>
</organism>
<accession>A0A6A4KIW4</accession>
<dbReference type="Proteomes" id="UP000466442">
    <property type="component" value="Linkage Group LG1"/>
</dbReference>
<keyword evidence="2" id="KW-1185">Reference proteome</keyword>
<name>A0A6A4KIW4_APOLU</name>
<dbReference type="EMBL" id="WIXP02000001">
    <property type="protein sequence ID" value="KAF6215741.1"/>
    <property type="molecule type" value="Genomic_DNA"/>
</dbReference>
<dbReference type="OrthoDB" id="72637at2759"/>
<reference evidence="1" key="1">
    <citation type="journal article" date="2021" name="Mol. Ecol. Resour.">
        <title>Apolygus lucorum genome provides insights into omnivorousness and mesophyll feeding.</title>
        <authorList>
            <person name="Liu Y."/>
            <person name="Liu H."/>
            <person name="Wang H."/>
            <person name="Huang T."/>
            <person name="Liu B."/>
            <person name="Yang B."/>
            <person name="Yin L."/>
            <person name="Li B."/>
            <person name="Zhang Y."/>
            <person name="Zhang S."/>
            <person name="Jiang F."/>
            <person name="Zhang X."/>
            <person name="Ren Y."/>
            <person name="Wang B."/>
            <person name="Wang S."/>
            <person name="Lu Y."/>
            <person name="Wu K."/>
            <person name="Fan W."/>
            <person name="Wang G."/>
        </authorList>
    </citation>
    <scope>NUCLEOTIDE SEQUENCE</scope>
    <source>
        <strain evidence="1">12Hb</strain>
    </source>
</reference>
<evidence type="ECO:0000313" key="2">
    <source>
        <dbReference type="Proteomes" id="UP000466442"/>
    </source>
</evidence>
<dbReference type="PANTHER" id="PTHR37558:SF1">
    <property type="entry name" value="HTH CENPB-TYPE DOMAIN-CONTAINING PROTEIN"/>
    <property type="match status" value="1"/>
</dbReference>
<comment type="caution">
    <text evidence="1">The sequence shown here is derived from an EMBL/GenBank/DDBJ whole genome shotgun (WGS) entry which is preliminary data.</text>
</comment>
<evidence type="ECO:0000313" key="1">
    <source>
        <dbReference type="EMBL" id="KAF6215741.1"/>
    </source>
</evidence>
<dbReference type="PANTHER" id="PTHR37558">
    <property type="entry name" value="HTH CENPB-TYPE DOMAIN-CONTAINING PROTEIN"/>
    <property type="match status" value="1"/>
</dbReference>
<protein>
    <submittedName>
        <fullName evidence="1">Uncharacterized protein</fullName>
    </submittedName>
</protein>
<sequence>MGVSVAYGCSNKESKKKAPGDQREAIFQFLSSFPAISIPTMELTNQVEKKKVRFHMEIDIFLLKEVLDSNPYANHNMWKDLAAMMAAEFQQPFNARNVRERVEYILKVITSKGRILIRKSGSEEQYCSRDLLLEDVKTLRNDFKTMQSNRLRKDETNEAKRLRDEAAHAQV</sequence>
<dbReference type="AlphaFoldDB" id="A0A6A4KIW4"/>
<proteinExistence type="predicted"/>